<sequence length="157" mass="17361">MRPVIFIVGSTFLIIVLLVFGLPYLDQKEGQGKIEVNPLEYDAGTISMAAGLIKHIYEIRNNGDSDLKIEDIRTSCMCTTAILKTGDKESPKFGMHNNPKFWSQKIAPGEIGFLEVTFDPAFHGPQGTGPVIRAIYLSTSDPDNQKIEIRLLVNVIP</sequence>
<dbReference type="InterPro" id="IPR011467">
    <property type="entry name" value="DUF1573"/>
</dbReference>
<evidence type="ECO:0000256" key="1">
    <source>
        <dbReference type="SAM" id="Phobius"/>
    </source>
</evidence>
<dbReference type="AlphaFoldDB" id="A0A0F9UJS1"/>
<comment type="caution">
    <text evidence="2">The sequence shown here is derived from an EMBL/GenBank/DDBJ whole genome shotgun (WGS) entry which is preliminary data.</text>
</comment>
<gene>
    <name evidence="2" type="ORF">LCGC14_0196940</name>
</gene>
<evidence type="ECO:0000313" key="2">
    <source>
        <dbReference type="EMBL" id="KKN93505.1"/>
    </source>
</evidence>
<keyword evidence="1" id="KW-1133">Transmembrane helix</keyword>
<organism evidence="2">
    <name type="scientific">marine sediment metagenome</name>
    <dbReference type="NCBI Taxonomy" id="412755"/>
    <lineage>
        <taxon>unclassified sequences</taxon>
        <taxon>metagenomes</taxon>
        <taxon>ecological metagenomes</taxon>
    </lineage>
</organism>
<reference evidence="2" key="1">
    <citation type="journal article" date="2015" name="Nature">
        <title>Complex archaea that bridge the gap between prokaryotes and eukaryotes.</title>
        <authorList>
            <person name="Spang A."/>
            <person name="Saw J.H."/>
            <person name="Jorgensen S.L."/>
            <person name="Zaremba-Niedzwiedzka K."/>
            <person name="Martijn J."/>
            <person name="Lind A.E."/>
            <person name="van Eijk R."/>
            <person name="Schleper C."/>
            <person name="Guy L."/>
            <person name="Ettema T.J."/>
        </authorList>
    </citation>
    <scope>NUCLEOTIDE SEQUENCE</scope>
</reference>
<dbReference type="InterPro" id="IPR013783">
    <property type="entry name" value="Ig-like_fold"/>
</dbReference>
<keyword evidence="1" id="KW-0472">Membrane</keyword>
<accession>A0A0F9UJS1</accession>
<protein>
    <recommendedName>
        <fullName evidence="3">DUF1573 domain-containing protein</fullName>
    </recommendedName>
</protein>
<proteinExistence type="predicted"/>
<evidence type="ECO:0008006" key="3">
    <source>
        <dbReference type="Google" id="ProtNLM"/>
    </source>
</evidence>
<keyword evidence="1" id="KW-0812">Transmembrane</keyword>
<dbReference type="EMBL" id="LAZR01000085">
    <property type="protein sequence ID" value="KKN93505.1"/>
    <property type="molecule type" value="Genomic_DNA"/>
</dbReference>
<dbReference type="Pfam" id="PF07610">
    <property type="entry name" value="DUF1573"/>
    <property type="match status" value="1"/>
</dbReference>
<dbReference type="Gene3D" id="2.60.40.10">
    <property type="entry name" value="Immunoglobulins"/>
    <property type="match status" value="1"/>
</dbReference>
<feature type="transmembrane region" description="Helical" evidence="1">
    <location>
        <begin position="6"/>
        <end position="25"/>
    </location>
</feature>
<name>A0A0F9UJS1_9ZZZZ</name>